<dbReference type="Gene3D" id="2.60.40.10">
    <property type="entry name" value="Immunoglobulins"/>
    <property type="match status" value="3"/>
</dbReference>
<dbReference type="PANTHER" id="PTHR13817">
    <property type="entry name" value="TITIN"/>
    <property type="match status" value="1"/>
</dbReference>
<dbReference type="AlphaFoldDB" id="A0AA35S2F6"/>
<evidence type="ECO:0000313" key="3">
    <source>
        <dbReference type="EMBL" id="CAI8021694.1"/>
    </source>
</evidence>
<name>A0AA35S2F6_GEOBA</name>
<keyword evidence="4" id="KW-1185">Reference proteome</keyword>
<dbReference type="Pfam" id="PF00041">
    <property type="entry name" value="fn3"/>
    <property type="match status" value="3"/>
</dbReference>
<evidence type="ECO:0000313" key="4">
    <source>
        <dbReference type="Proteomes" id="UP001174909"/>
    </source>
</evidence>
<keyword evidence="3" id="KW-0675">Receptor</keyword>
<feature type="domain" description="Fibronectin type-III" evidence="2">
    <location>
        <begin position="115"/>
        <end position="208"/>
    </location>
</feature>
<organism evidence="3 4">
    <name type="scientific">Geodia barretti</name>
    <name type="common">Barrett's horny sponge</name>
    <dbReference type="NCBI Taxonomy" id="519541"/>
    <lineage>
        <taxon>Eukaryota</taxon>
        <taxon>Metazoa</taxon>
        <taxon>Porifera</taxon>
        <taxon>Demospongiae</taxon>
        <taxon>Heteroscleromorpha</taxon>
        <taxon>Tetractinellida</taxon>
        <taxon>Astrophorina</taxon>
        <taxon>Geodiidae</taxon>
        <taxon>Geodia</taxon>
    </lineage>
</organism>
<reference evidence="3" key="1">
    <citation type="submission" date="2023-03" db="EMBL/GenBank/DDBJ databases">
        <authorList>
            <person name="Steffen K."/>
            <person name="Cardenas P."/>
        </authorList>
    </citation>
    <scope>NUCLEOTIDE SEQUENCE</scope>
</reference>
<gene>
    <name evidence="3" type="ORF">GBAR_LOCUS12837</name>
</gene>
<keyword evidence="1" id="KW-0677">Repeat</keyword>
<dbReference type="SMART" id="SM00060">
    <property type="entry name" value="FN3"/>
    <property type="match status" value="3"/>
</dbReference>
<dbReference type="InterPro" id="IPR036116">
    <property type="entry name" value="FN3_sf"/>
</dbReference>
<comment type="caution">
    <text evidence="3">The sequence shown here is derived from an EMBL/GenBank/DDBJ whole genome shotgun (WGS) entry which is preliminary data.</text>
</comment>
<dbReference type="InterPro" id="IPR013783">
    <property type="entry name" value="Ig-like_fold"/>
</dbReference>
<dbReference type="FunFam" id="2.60.40.10:FF:000028">
    <property type="entry name" value="Neuronal cell adhesion molecule"/>
    <property type="match status" value="1"/>
</dbReference>
<dbReference type="PRINTS" id="PR00014">
    <property type="entry name" value="FNTYPEIII"/>
</dbReference>
<dbReference type="CDD" id="cd00063">
    <property type="entry name" value="FN3"/>
    <property type="match status" value="1"/>
</dbReference>
<proteinExistence type="predicted"/>
<dbReference type="InterPro" id="IPR050964">
    <property type="entry name" value="Striated_Muscle_Regulatory"/>
</dbReference>
<dbReference type="EMBL" id="CASHTH010001914">
    <property type="protein sequence ID" value="CAI8021694.1"/>
    <property type="molecule type" value="Genomic_DNA"/>
</dbReference>
<dbReference type="InterPro" id="IPR003961">
    <property type="entry name" value="FN3_dom"/>
</dbReference>
<feature type="domain" description="Fibronectin type-III" evidence="2">
    <location>
        <begin position="15"/>
        <end position="110"/>
    </location>
</feature>
<dbReference type="PANTHER" id="PTHR13817:SF73">
    <property type="entry name" value="FIBRONECTIN TYPE-III DOMAIN-CONTAINING PROTEIN"/>
    <property type="match status" value="1"/>
</dbReference>
<dbReference type="SUPFAM" id="SSF49265">
    <property type="entry name" value="Fibronectin type III"/>
    <property type="match status" value="2"/>
</dbReference>
<dbReference type="PROSITE" id="PS50853">
    <property type="entry name" value="FN3"/>
    <property type="match status" value="2"/>
</dbReference>
<evidence type="ECO:0000259" key="2">
    <source>
        <dbReference type="PROSITE" id="PS50853"/>
    </source>
</evidence>
<evidence type="ECO:0000256" key="1">
    <source>
        <dbReference type="ARBA" id="ARBA00022737"/>
    </source>
</evidence>
<accession>A0AA35S2F6</accession>
<protein>
    <submittedName>
        <fullName evidence="3">Receptor-type tyrosine-protein phosphatase S</fullName>
    </submittedName>
</protein>
<dbReference type="Proteomes" id="UP001174909">
    <property type="component" value="Unassembled WGS sequence"/>
</dbReference>
<sequence length="302" mass="31944">MKECVNYVAVPFVAPVVDTHSVTTNATTITITGSVPSGSVVTGFVVEWQRDTSIGCSDVNRSSIAQDGDFAEFKITGLEEGNRYNITVKASNEAGIGPASNVLSAMTDETEPSASPDSVSSASLSATAISVQWGEVACIHRNGEIIGYVARVLRTEEEVETVIVAQSEREVAVTGLFPSTEYAVQVAAVNAAGIGPFNTTIPIITTDILTLSLESSTTTSLTISWMVDDDWTATGYNISYSNTDTVCFTDSNTISGLSGDETMRIYTMSSLQEGTAYSITVLATLNGELHDFHTRAITNSTG</sequence>